<feature type="domain" description="Glycosyltransferase 2-like" evidence="1">
    <location>
        <begin position="8"/>
        <end position="133"/>
    </location>
</feature>
<sequence>MESSPLISVIIPVFNAKAVIKNCLQSIISQTYKSFDVWFIDGASNDGTLDIIQAYIKEYDYIHLVSEPDHGIYDAMNKGIALSKGNWRYFLGSDDTFFNDHALANIALNIESTNAEVVYGNVIMRGKNQWNLDNVVFDGLYTLEKLIDRNICHQAIFYKDTVFQKNGNFDLTYPTSADFDFNMRCYANATFEYADVIVANFFVGGQSTQHNDERFHQHRGALMMKYFGRRIFTRPFINSRLYLQRAALSKNSPLNLWQRMYCLLACVKLKIQSLR</sequence>
<dbReference type="SUPFAM" id="SSF53448">
    <property type="entry name" value="Nucleotide-diphospho-sugar transferases"/>
    <property type="match status" value="1"/>
</dbReference>
<dbReference type="RefSeq" id="WP_107826685.1">
    <property type="nucleotide sequence ID" value="NZ_CP160205.1"/>
</dbReference>
<proteinExistence type="predicted"/>
<keyword evidence="2" id="KW-0808">Transferase</keyword>
<comment type="caution">
    <text evidence="2">The sequence shown here is derived from an EMBL/GenBank/DDBJ whole genome shotgun (WGS) entry which is preliminary data.</text>
</comment>
<keyword evidence="3" id="KW-1185">Reference proteome</keyword>
<evidence type="ECO:0000313" key="3">
    <source>
        <dbReference type="Proteomes" id="UP000244168"/>
    </source>
</evidence>
<dbReference type="OrthoDB" id="9788101at2"/>
<evidence type="ECO:0000259" key="1">
    <source>
        <dbReference type="Pfam" id="PF00535"/>
    </source>
</evidence>
<evidence type="ECO:0000313" key="2">
    <source>
        <dbReference type="EMBL" id="PTR01283.1"/>
    </source>
</evidence>
<dbReference type="PANTHER" id="PTHR22916:SF3">
    <property type="entry name" value="UDP-GLCNAC:BETAGAL BETA-1,3-N-ACETYLGLUCOSAMINYLTRANSFERASE-LIKE PROTEIN 1"/>
    <property type="match status" value="1"/>
</dbReference>
<dbReference type="GO" id="GO:0016758">
    <property type="term" value="F:hexosyltransferase activity"/>
    <property type="evidence" value="ECO:0007669"/>
    <property type="project" value="UniProtKB-ARBA"/>
</dbReference>
<reference evidence="2 3" key="1">
    <citation type="submission" date="2018-04" db="EMBL/GenBank/DDBJ databases">
        <title>Genomic Encyclopedia of Archaeal and Bacterial Type Strains, Phase II (KMG-II): from individual species to whole genera.</title>
        <authorList>
            <person name="Goeker M."/>
        </authorList>
    </citation>
    <scope>NUCLEOTIDE SEQUENCE [LARGE SCALE GENOMIC DNA]</scope>
    <source>
        <strain evidence="2 3">DSM 26809</strain>
    </source>
</reference>
<dbReference type="Pfam" id="PF00535">
    <property type="entry name" value="Glycos_transf_2"/>
    <property type="match status" value="1"/>
</dbReference>
<dbReference type="InterPro" id="IPR001173">
    <property type="entry name" value="Glyco_trans_2-like"/>
</dbReference>
<dbReference type="Proteomes" id="UP000244168">
    <property type="component" value="Unassembled WGS sequence"/>
</dbReference>
<organism evidence="2 3">
    <name type="scientific">Mucilaginibacter yixingensis</name>
    <dbReference type="NCBI Taxonomy" id="1295612"/>
    <lineage>
        <taxon>Bacteria</taxon>
        <taxon>Pseudomonadati</taxon>
        <taxon>Bacteroidota</taxon>
        <taxon>Sphingobacteriia</taxon>
        <taxon>Sphingobacteriales</taxon>
        <taxon>Sphingobacteriaceae</taxon>
        <taxon>Mucilaginibacter</taxon>
    </lineage>
</organism>
<dbReference type="Gene3D" id="3.90.550.10">
    <property type="entry name" value="Spore Coat Polysaccharide Biosynthesis Protein SpsA, Chain A"/>
    <property type="match status" value="1"/>
</dbReference>
<dbReference type="CDD" id="cd06433">
    <property type="entry name" value="GT_2_WfgS_like"/>
    <property type="match status" value="1"/>
</dbReference>
<dbReference type="PANTHER" id="PTHR22916">
    <property type="entry name" value="GLYCOSYLTRANSFERASE"/>
    <property type="match status" value="1"/>
</dbReference>
<name>A0A2T5JFS4_9SPHI</name>
<accession>A0A2T5JFS4</accession>
<dbReference type="EMBL" id="QAOQ01000001">
    <property type="protein sequence ID" value="PTR01283.1"/>
    <property type="molecule type" value="Genomic_DNA"/>
</dbReference>
<gene>
    <name evidence="2" type="ORF">C8P68_101517</name>
</gene>
<protein>
    <submittedName>
        <fullName evidence="2">Glycosyltransferase involved in cell wall biosynthesis</fullName>
    </submittedName>
</protein>
<dbReference type="InterPro" id="IPR029044">
    <property type="entry name" value="Nucleotide-diphossugar_trans"/>
</dbReference>
<dbReference type="AlphaFoldDB" id="A0A2T5JFS4"/>